<dbReference type="Pfam" id="PF13976">
    <property type="entry name" value="gag_pre-integrs"/>
    <property type="match status" value="1"/>
</dbReference>
<dbReference type="EMBL" id="BQNB010016334">
    <property type="protein sequence ID" value="GJT50589.1"/>
    <property type="molecule type" value="Genomic_DNA"/>
</dbReference>
<dbReference type="InterPro" id="IPR025724">
    <property type="entry name" value="GAG-pre-integrase_dom"/>
</dbReference>
<evidence type="ECO:0000313" key="3">
    <source>
        <dbReference type="EMBL" id="GJT50589.1"/>
    </source>
</evidence>
<feature type="region of interest" description="Disordered" evidence="1">
    <location>
        <begin position="206"/>
        <end position="229"/>
    </location>
</feature>
<feature type="compositionally biased region" description="Polar residues" evidence="1">
    <location>
        <begin position="206"/>
        <end position="226"/>
    </location>
</feature>
<dbReference type="InterPro" id="IPR039537">
    <property type="entry name" value="Retrotran_Ty1/copia-like"/>
</dbReference>
<dbReference type="PANTHER" id="PTHR42648:SF18">
    <property type="entry name" value="RETROTRANSPOSON, UNCLASSIFIED-LIKE PROTEIN"/>
    <property type="match status" value="1"/>
</dbReference>
<evidence type="ECO:0000256" key="1">
    <source>
        <dbReference type="SAM" id="MobiDB-lite"/>
    </source>
</evidence>
<keyword evidence="4" id="KW-1185">Reference proteome</keyword>
<accession>A0ABQ5EI37</accession>
<comment type="caution">
    <text evidence="3">The sequence shown here is derived from an EMBL/GenBank/DDBJ whole genome shotgun (WGS) entry which is preliminary data.</text>
</comment>
<reference evidence="3" key="2">
    <citation type="submission" date="2022-01" db="EMBL/GenBank/DDBJ databases">
        <authorList>
            <person name="Yamashiro T."/>
            <person name="Shiraishi A."/>
            <person name="Satake H."/>
            <person name="Nakayama K."/>
        </authorList>
    </citation>
    <scope>NUCLEOTIDE SEQUENCE</scope>
</reference>
<protein>
    <submittedName>
        <fullName evidence="3">Retrovirus-related pol polyprotein from transposon TNT 1-94</fullName>
    </submittedName>
</protein>
<evidence type="ECO:0000259" key="2">
    <source>
        <dbReference type="Pfam" id="PF13976"/>
    </source>
</evidence>
<dbReference type="PANTHER" id="PTHR42648">
    <property type="entry name" value="TRANSPOSASE, PUTATIVE-RELATED"/>
    <property type="match status" value="1"/>
</dbReference>
<feature type="domain" description="GAG-pre-integrase" evidence="2">
    <location>
        <begin position="447"/>
        <end position="519"/>
    </location>
</feature>
<dbReference type="Proteomes" id="UP001151760">
    <property type="component" value="Unassembled WGS sequence"/>
</dbReference>
<name>A0ABQ5EI37_9ASTR</name>
<gene>
    <name evidence="3" type="ORF">Tco_0976746</name>
</gene>
<reference evidence="3" key="1">
    <citation type="journal article" date="2022" name="Int. J. Mol. Sci.">
        <title>Draft Genome of Tanacetum Coccineum: Genomic Comparison of Closely Related Tanacetum-Family Plants.</title>
        <authorList>
            <person name="Yamashiro T."/>
            <person name="Shiraishi A."/>
            <person name="Nakayama K."/>
            <person name="Satake H."/>
        </authorList>
    </citation>
    <scope>NUCLEOTIDE SEQUENCE</scope>
</reference>
<proteinExistence type="predicted"/>
<evidence type="ECO:0000313" key="4">
    <source>
        <dbReference type="Proteomes" id="UP001151760"/>
    </source>
</evidence>
<organism evidence="3 4">
    <name type="scientific">Tanacetum coccineum</name>
    <dbReference type="NCBI Taxonomy" id="301880"/>
    <lineage>
        <taxon>Eukaryota</taxon>
        <taxon>Viridiplantae</taxon>
        <taxon>Streptophyta</taxon>
        <taxon>Embryophyta</taxon>
        <taxon>Tracheophyta</taxon>
        <taxon>Spermatophyta</taxon>
        <taxon>Magnoliopsida</taxon>
        <taxon>eudicotyledons</taxon>
        <taxon>Gunneridae</taxon>
        <taxon>Pentapetalae</taxon>
        <taxon>asterids</taxon>
        <taxon>campanulids</taxon>
        <taxon>Asterales</taxon>
        <taxon>Asteraceae</taxon>
        <taxon>Asteroideae</taxon>
        <taxon>Anthemideae</taxon>
        <taxon>Anthemidinae</taxon>
        <taxon>Tanacetum</taxon>
    </lineage>
</organism>
<sequence length="609" mass="69140">MKLQTDSLQQKLNDQIYENYKLRAQLKGKFSESQMNHNGTSVNTKLSKPSTSITKLYSVTSFPKSKLIPKVVEKNDLSKSVNSYLTTNKIIEKCTEVLAPGLLKIEFEPINAYFKNNRVVHREYWKVTKEHVATLHELLEEARALKPLDEHIGHASKFAERIQELLVYVSALCPFIQSGNENKAKHSKDCNTMLLSIGRVSSINASGSKSRSITKNNRIPQPSSRSMKNKVEAHHRKFKSSDNKNNHVSDCNANVKNVALSKNSDTICLSYNECLFSVNHDACVVQYLKKMKITPPSSSNDTSAIVVPPGHILTTIVILVDEPCPKLSLRYANAWGSLSKCMLNTKRHPFNLHDFGFEGIIRDEELPPWKFDYLGIIEIVLCYMGYGDLQMGNILISRVYYVEGLGHNLFSVRQFCDSDLEVAFRKHTCFVRNLEGVDLLSGSHDSNLYTISMADMMKSSPICLLSKASKTKSWLWHHHLSHLNFGTINQHAKQGLIKGLPNLKYTKDHLCSACQMGKSKKESHQHKPEPSTNEKLQMLHMDLYRPMRVKFLTTKDEAPEIIIKILKQAQASLNATVRYLRIENDTEFLNQNYMEEVGITHHISTTCTP</sequence>